<reference evidence="2 4" key="1">
    <citation type="submission" date="2023-09" db="EMBL/GenBank/DDBJ databases">
        <title>Demequina sp. a novel bacteria isolated from Capsicum annuum.</title>
        <authorList>
            <person name="Humaira Z."/>
            <person name="Lee J."/>
            <person name="Cho D."/>
        </authorList>
    </citation>
    <scope>NUCLEOTIDE SEQUENCE [LARGE SCALE GENOMIC DNA]</scope>
    <source>
        <strain evidence="2 4">OYTSA14</strain>
        <strain evidence="3">PMTSA13</strain>
    </source>
</reference>
<protein>
    <recommendedName>
        <fullName evidence="5">DUF4190 domain-containing protein</fullName>
    </recommendedName>
</protein>
<evidence type="ECO:0000256" key="1">
    <source>
        <dbReference type="SAM" id="Phobius"/>
    </source>
</evidence>
<accession>A0AA96F8J0</accession>
<proteinExistence type="predicted"/>
<feature type="transmembrane region" description="Helical" evidence="1">
    <location>
        <begin position="75"/>
        <end position="95"/>
    </location>
</feature>
<evidence type="ECO:0008006" key="5">
    <source>
        <dbReference type="Google" id="ProtNLM"/>
    </source>
</evidence>
<gene>
    <name evidence="2" type="ORF">RN606_11450</name>
    <name evidence="3" type="ORF">RN607_11390</name>
</gene>
<keyword evidence="4" id="KW-1185">Reference proteome</keyword>
<organism evidence="2 4">
    <name type="scientific">Demequina capsici</name>
    <dbReference type="NCBI Taxonomy" id="3075620"/>
    <lineage>
        <taxon>Bacteria</taxon>
        <taxon>Bacillati</taxon>
        <taxon>Actinomycetota</taxon>
        <taxon>Actinomycetes</taxon>
        <taxon>Micrococcales</taxon>
        <taxon>Demequinaceae</taxon>
        <taxon>Demequina</taxon>
    </lineage>
</organism>
<dbReference type="Proteomes" id="UP001304125">
    <property type="component" value="Chromosome"/>
</dbReference>
<dbReference type="EMBL" id="CP134880">
    <property type="protein sequence ID" value="WNM26794.1"/>
    <property type="molecule type" value="Genomic_DNA"/>
</dbReference>
<dbReference type="AlphaFoldDB" id="A0AA96F8J0"/>
<accession>A0AA96FBN8</accession>
<dbReference type="RefSeq" id="WP_313497288.1">
    <property type="nucleotide sequence ID" value="NZ_CP134879.1"/>
</dbReference>
<evidence type="ECO:0000313" key="4">
    <source>
        <dbReference type="Proteomes" id="UP001304125"/>
    </source>
</evidence>
<keyword evidence="1" id="KW-0472">Membrane</keyword>
<keyword evidence="1" id="KW-0812">Transmembrane</keyword>
<feature type="transmembrane region" description="Helical" evidence="1">
    <location>
        <begin position="21"/>
        <end position="39"/>
    </location>
</feature>
<sequence length="140" mass="14660">MPDPNPAAQPPQTPAQRWSRALSVLVLGLALLLLLGFPWTLGALVLGPVTIVAGIIALTSRGAADLRGWSRANAIVGVVLGGLSAMSAAGMLLLFQPLNDLASCNSRAITNSARQQCQTDFDQAYQDLLHRYGVELPSAG</sequence>
<dbReference type="KEGG" id="dcp:RN607_11390"/>
<name>A0AA96F8J0_9MICO</name>
<evidence type="ECO:0000313" key="3">
    <source>
        <dbReference type="EMBL" id="WNM26794.1"/>
    </source>
</evidence>
<keyword evidence="1" id="KW-1133">Transmembrane helix</keyword>
<evidence type="ECO:0000313" key="2">
    <source>
        <dbReference type="EMBL" id="WNM23966.1"/>
    </source>
</evidence>
<dbReference type="EMBL" id="CP134879">
    <property type="protein sequence ID" value="WNM23966.1"/>
    <property type="molecule type" value="Genomic_DNA"/>
</dbReference>
<dbReference type="Proteomes" id="UP001303408">
    <property type="component" value="Chromosome"/>
</dbReference>
<feature type="transmembrane region" description="Helical" evidence="1">
    <location>
        <begin position="45"/>
        <end position="63"/>
    </location>
</feature>